<dbReference type="PROSITE" id="PS50181">
    <property type="entry name" value="FBOX"/>
    <property type="match status" value="1"/>
</dbReference>
<dbReference type="CDD" id="cd22157">
    <property type="entry name" value="F-box_AtFBW1-like"/>
    <property type="match status" value="1"/>
</dbReference>
<sequence>MADYLPLEMVQQVLLRLPIKPLLRCSTVCKAWYNMITSPQFIYAHLTLFKSLHDSTCLLIEYGYIKKKYVLYSDDKAGTFEELDRFEFPIEKSTSLLHVVGCCNGLICFSNVCSLNCISDGDTEQEVMLWNPIIRKSLHLPISKMQLRFDEAMDSNLRISPGAFGFVFDHIRNDYKVLRVYNWGEVPSMVEIFRLSTGLWEDISHKAPFNSISGRSLQVDLKGISHWIGKDYNGKLKIISFDVYEEVLGSIELPANVVNDDEIYEQDYEKYLFGFEESLFLIRRVNTGEVSDEDDDYNNRSFERKFDIWKMEEYNVVESWNQVETCVVDASVQPLAFLKNGEILWTVRGGGLISTSLHDASVHYLGRCHNDHPISCSYYVESLLLLDKTVPHWN</sequence>
<dbReference type="InterPro" id="IPR036047">
    <property type="entry name" value="F-box-like_dom_sf"/>
</dbReference>
<dbReference type="InterPro" id="IPR017451">
    <property type="entry name" value="F-box-assoc_interact_dom"/>
</dbReference>
<dbReference type="Pfam" id="PF08268">
    <property type="entry name" value="FBA_3"/>
    <property type="match status" value="1"/>
</dbReference>
<organism evidence="2 3">
    <name type="scientific">Lithospermum erythrorhizon</name>
    <name type="common">Purple gromwell</name>
    <name type="synonym">Lithospermum officinale var. erythrorhizon</name>
    <dbReference type="NCBI Taxonomy" id="34254"/>
    <lineage>
        <taxon>Eukaryota</taxon>
        <taxon>Viridiplantae</taxon>
        <taxon>Streptophyta</taxon>
        <taxon>Embryophyta</taxon>
        <taxon>Tracheophyta</taxon>
        <taxon>Spermatophyta</taxon>
        <taxon>Magnoliopsida</taxon>
        <taxon>eudicotyledons</taxon>
        <taxon>Gunneridae</taxon>
        <taxon>Pentapetalae</taxon>
        <taxon>asterids</taxon>
        <taxon>lamiids</taxon>
        <taxon>Boraginales</taxon>
        <taxon>Boraginaceae</taxon>
        <taxon>Boraginoideae</taxon>
        <taxon>Lithospermeae</taxon>
        <taxon>Lithospermum</taxon>
    </lineage>
</organism>
<dbReference type="Pfam" id="PF00646">
    <property type="entry name" value="F-box"/>
    <property type="match status" value="1"/>
</dbReference>
<dbReference type="InterPro" id="IPR050796">
    <property type="entry name" value="SCF_F-box_component"/>
</dbReference>
<reference evidence="2 3" key="1">
    <citation type="submission" date="2024-01" db="EMBL/GenBank/DDBJ databases">
        <title>The complete chloroplast genome sequence of Lithospermum erythrorhizon: insights into the phylogenetic relationship among Boraginaceae species and the maternal lineages of purple gromwells.</title>
        <authorList>
            <person name="Okada T."/>
            <person name="Watanabe K."/>
        </authorList>
    </citation>
    <scope>NUCLEOTIDE SEQUENCE [LARGE SCALE GENOMIC DNA]</scope>
</reference>
<gene>
    <name evidence="2" type="ORF">LIER_01584</name>
</gene>
<evidence type="ECO:0000313" key="3">
    <source>
        <dbReference type="Proteomes" id="UP001454036"/>
    </source>
</evidence>
<evidence type="ECO:0000259" key="1">
    <source>
        <dbReference type="PROSITE" id="PS50181"/>
    </source>
</evidence>
<dbReference type="InterPro" id="IPR013187">
    <property type="entry name" value="F-box-assoc_dom_typ3"/>
</dbReference>
<dbReference type="Gene3D" id="1.20.1280.50">
    <property type="match status" value="1"/>
</dbReference>
<dbReference type="SUPFAM" id="SSF81383">
    <property type="entry name" value="F-box domain"/>
    <property type="match status" value="1"/>
</dbReference>
<dbReference type="InterPro" id="IPR001810">
    <property type="entry name" value="F-box_dom"/>
</dbReference>
<accession>A0AAV3NLJ2</accession>
<dbReference type="NCBIfam" id="TIGR01640">
    <property type="entry name" value="F_box_assoc_1"/>
    <property type="match status" value="1"/>
</dbReference>
<protein>
    <recommendedName>
        <fullName evidence="1">F-box domain-containing protein</fullName>
    </recommendedName>
</protein>
<comment type="caution">
    <text evidence="2">The sequence shown here is derived from an EMBL/GenBank/DDBJ whole genome shotgun (WGS) entry which is preliminary data.</text>
</comment>
<dbReference type="Proteomes" id="UP001454036">
    <property type="component" value="Unassembled WGS sequence"/>
</dbReference>
<dbReference type="AlphaFoldDB" id="A0AAV3NLJ2"/>
<dbReference type="PANTHER" id="PTHR31672:SF10">
    <property type="entry name" value="F-BOX DOMAIN-CONTAINING PROTEIN"/>
    <property type="match status" value="1"/>
</dbReference>
<proteinExistence type="predicted"/>
<dbReference type="SMART" id="SM00256">
    <property type="entry name" value="FBOX"/>
    <property type="match status" value="1"/>
</dbReference>
<feature type="domain" description="F-box" evidence="1">
    <location>
        <begin position="1"/>
        <end position="46"/>
    </location>
</feature>
<dbReference type="PANTHER" id="PTHR31672">
    <property type="entry name" value="BNACNNG10540D PROTEIN"/>
    <property type="match status" value="1"/>
</dbReference>
<name>A0AAV3NLJ2_LITER</name>
<evidence type="ECO:0000313" key="2">
    <source>
        <dbReference type="EMBL" id="GAA0140190.1"/>
    </source>
</evidence>
<dbReference type="EMBL" id="BAABME010000155">
    <property type="protein sequence ID" value="GAA0140190.1"/>
    <property type="molecule type" value="Genomic_DNA"/>
</dbReference>
<keyword evidence="3" id="KW-1185">Reference proteome</keyword>